<feature type="signal peptide" evidence="2">
    <location>
        <begin position="1"/>
        <end position="18"/>
    </location>
</feature>
<gene>
    <name evidence="3" type="ORF">CD178_02588</name>
</gene>
<name>A0A347WEP2_9PROT</name>
<accession>A0A347WEP2</accession>
<proteinExistence type="predicted"/>
<dbReference type="EMBL" id="CP023036">
    <property type="protein sequence ID" value="AXY23335.1"/>
    <property type="molecule type" value="Genomic_DNA"/>
</dbReference>
<sequence>MKPFIRTLYVVAISAALAACYGGHPHHGGRDGYYQDGHYGGGYGGPGPGRQGGGPYPGGGMGGR</sequence>
<protein>
    <recommendedName>
        <fullName evidence="5">Lipoprotein</fullName>
    </recommendedName>
</protein>
<keyword evidence="2" id="KW-0732">Signal</keyword>
<dbReference type="PROSITE" id="PS51257">
    <property type="entry name" value="PROKAR_LIPOPROTEIN"/>
    <property type="match status" value="1"/>
</dbReference>
<evidence type="ECO:0000313" key="4">
    <source>
        <dbReference type="Proteomes" id="UP000264120"/>
    </source>
</evidence>
<dbReference type="AlphaFoldDB" id="A0A347WEP2"/>
<feature type="region of interest" description="Disordered" evidence="1">
    <location>
        <begin position="39"/>
        <end position="64"/>
    </location>
</feature>
<organism evidence="3 4">
    <name type="scientific">Komagataeibacter saccharivorans</name>
    <dbReference type="NCBI Taxonomy" id="265959"/>
    <lineage>
        <taxon>Bacteria</taxon>
        <taxon>Pseudomonadati</taxon>
        <taxon>Pseudomonadota</taxon>
        <taxon>Alphaproteobacteria</taxon>
        <taxon>Acetobacterales</taxon>
        <taxon>Acetobacteraceae</taxon>
        <taxon>Komagataeibacter</taxon>
    </lineage>
</organism>
<dbReference type="KEGG" id="ksc:CD178_02588"/>
<evidence type="ECO:0000256" key="1">
    <source>
        <dbReference type="SAM" id="MobiDB-lite"/>
    </source>
</evidence>
<evidence type="ECO:0000313" key="3">
    <source>
        <dbReference type="EMBL" id="AXY23335.1"/>
    </source>
</evidence>
<reference evidence="3 4" key="1">
    <citation type="submission" date="2017-08" db="EMBL/GenBank/DDBJ databases">
        <title>Complete genome sequence of Gluconacetobacter saccharivorans CV1 isolated from Fermented Vinegar.</title>
        <authorList>
            <person name="Kim S.-Y."/>
        </authorList>
    </citation>
    <scope>NUCLEOTIDE SEQUENCE [LARGE SCALE GENOMIC DNA]</scope>
    <source>
        <strain evidence="3 4">CV1</strain>
    </source>
</reference>
<keyword evidence="4" id="KW-1185">Reference proteome</keyword>
<evidence type="ECO:0000256" key="2">
    <source>
        <dbReference type="SAM" id="SignalP"/>
    </source>
</evidence>
<feature type="chain" id="PRO_5016616483" description="Lipoprotein" evidence="2">
    <location>
        <begin position="19"/>
        <end position="64"/>
    </location>
</feature>
<dbReference type="RefSeq" id="WP_118963291.1">
    <property type="nucleotide sequence ID" value="NZ_CP023036.1"/>
</dbReference>
<evidence type="ECO:0008006" key="5">
    <source>
        <dbReference type="Google" id="ProtNLM"/>
    </source>
</evidence>
<dbReference type="Proteomes" id="UP000264120">
    <property type="component" value="Chromosome"/>
</dbReference>